<name>A0A8H7LYY0_9AGAM</name>
<organism evidence="1 2">
    <name type="scientific">Rhizoctonia solani</name>
    <dbReference type="NCBI Taxonomy" id="456999"/>
    <lineage>
        <taxon>Eukaryota</taxon>
        <taxon>Fungi</taxon>
        <taxon>Dikarya</taxon>
        <taxon>Basidiomycota</taxon>
        <taxon>Agaricomycotina</taxon>
        <taxon>Agaricomycetes</taxon>
        <taxon>Cantharellales</taxon>
        <taxon>Ceratobasidiaceae</taxon>
        <taxon>Rhizoctonia</taxon>
    </lineage>
</organism>
<dbReference type="AlphaFoldDB" id="A0A8H7LYY0"/>
<dbReference type="Proteomes" id="UP000614334">
    <property type="component" value="Unassembled WGS sequence"/>
</dbReference>
<proteinExistence type="predicted"/>
<protein>
    <submittedName>
        <fullName evidence="1">Uncharacterized protein</fullName>
    </submittedName>
</protein>
<sequence length="119" mass="13017">VLASHATLDNHDQRALETAGMGGFSMRLQHLQDRSNVTAQLQWEAGSFQFMAVFITHGLTEDQGYQLDDSKAVPPLNLLQLTLPVAQTAVNGANLTLVFFFACGHPMMSPPRSQCFKIG</sequence>
<dbReference type="EMBL" id="JACYCF010000075">
    <property type="protein sequence ID" value="KAF8747145.1"/>
    <property type="molecule type" value="Genomic_DNA"/>
</dbReference>
<comment type="caution">
    <text evidence="1">The sequence shown here is derived from an EMBL/GenBank/DDBJ whole genome shotgun (WGS) entry which is preliminary data.</text>
</comment>
<evidence type="ECO:0000313" key="1">
    <source>
        <dbReference type="EMBL" id="KAF8747145.1"/>
    </source>
</evidence>
<evidence type="ECO:0000313" key="2">
    <source>
        <dbReference type="Proteomes" id="UP000614334"/>
    </source>
</evidence>
<reference evidence="1" key="1">
    <citation type="submission" date="2020-09" db="EMBL/GenBank/DDBJ databases">
        <title>Comparative genome analyses of four rice-infecting Rhizoctonia solani isolates reveal extensive enrichment of homogalacturonan modification genes.</title>
        <authorList>
            <person name="Lee D.-Y."/>
            <person name="Jeon J."/>
            <person name="Kim K.-T."/>
            <person name="Cheong K."/>
            <person name="Song H."/>
            <person name="Choi G."/>
            <person name="Ko J."/>
            <person name="Opiyo S.O."/>
            <person name="Zuo S."/>
            <person name="Madhav S."/>
            <person name="Lee Y.-H."/>
            <person name="Wang G.-L."/>
        </authorList>
    </citation>
    <scope>NUCLEOTIDE SEQUENCE</scope>
    <source>
        <strain evidence="1">AG1-IA B2</strain>
    </source>
</reference>
<gene>
    <name evidence="1" type="ORF">RHS01_11428</name>
</gene>
<feature type="non-terminal residue" evidence="1">
    <location>
        <position position="1"/>
    </location>
</feature>
<accession>A0A8H7LYY0</accession>